<proteinExistence type="predicted"/>
<evidence type="ECO:0000313" key="3">
    <source>
        <dbReference type="Proteomes" id="UP000660729"/>
    </source>
</evidence>
<feature type="region of interest" description="Disordered" evidence="1">
    <location>
        <begin position="237"/>
        <end position="257"/>
    </location>
</feature>
<evidence type="ECO:0000256" key="1">
    <source>
        <dbReference type="SAM" id="MobiDB-lite"/>
    </source>
</evidence>
<feature type="region of interest" description="Disordered" evidence="1">
    <location>
        <begin position="1"/>
        <end position="211"/>
    </location>
</feature>
<gene>
    <name evidence="2" type="ORF">HII31_08072</name>
</gene>
<feature type="compositionally biased region" description="Polar residues" evidence="1">
    <location>
        <begin position="103"/>
        <end position="129"/>
    </location>
</feature>
<dbReference type="AlphaFoldDB" id="A0A8H6RHC4"/>
<feature type="compositionally biased region" description="Polar residues" evidence="1">
    <location>
        <begin position="150"/>
        <end position="171"/>
    </location>
</feature>
<name>A0A8H6RHC4_9PEZI</name>
<dbReference type="Proteomes" id="UP000660729">
    <property type="component" value="Unassembled WGS sequence"/>
</dbReference>
<feature type="compositionally biased region" description="Basic and acidic residues" evidence="1">
    <location>
        <begin position="186"/>
        <end position="196"/>
    </location>
</feature>
<protein>
    <submittedName>
        <fullName evidence="2">Uncharacterized protein</fullName>
    </submittedName>
</protein>
<feature type="region of interest" description="Disordered" evidence="1">
    <location>
        <begin position="278"/>
        <end position="302"/>
    </location>
</feature>
<comment type="caution">
    <text evidence="2">The sequence shown here is derived from an EMBL/GenBank/DDBJ whole genome shotgun (WGS) entry which is preliminary data.</text>
</comment>
<feature type="compositionally biased region" description="Low complexity" evidence="1">
    <location>
        <begin position="73"/>
        <end position="97"/>
    </location>
</feature>
<accession>A0A8H6RHC4</accession>
<keyword evidence="3" id="KW-1185">Reference proteome</keyword>
<reference evidence="2" key="1">
    <citation type="submission" date="2020-04" db="EMBL/GenBank/DDBJ databases">
        <title>Draft genome resource of the tomato pathogen Pseudocercospora fuligena.</title>
        <authorList>
            <person name="Zaccaron A."/>
        </authorList>
    </citation>
    <scope>NUCLEOTIDE SEQUENCE</scope>
    <source>
        <strain evidence="2">PF001</strain>
    </source>
</reference>
<organism evidence="2 3">
    <name type="scientific">Pseudocercospora fuligena</name>
    <dbReference type="NCBI Taxonomy" id="685502"/>
    <lineage>
        <taxon>Eukaryota</taxon>
        <taxon>Fungi</taxon>
        <taxon>Dikarya</taxon>
        <taxon>Ascomycota</taxon>
        <taxon>Pezizomycotina</taxon>
        <taxon>Dothideomycetes</taxon>
        <taxon>Dothideomycetidae</taxon>
        <taxon>Mycosphaerellales</taxon>
        <taxon>Mycosphaerellaceae</taxon>
        <taxon>Pseudocercospora</taxon>
    </lineage>
</organism>
<dbReference type="EMBL" id="JABCIY010000168">
    <property type="protein sequence ID" value="KAF7190913.1"/>
    <property type="molecule type" value="Genomic_DNA"/>
</dbReference>
<feature type="compositionally biased region" description="Low complexity" evidence="1">
    <location>
        <begin position="172"/>
        <end position="185"/>
    </location>
</feature>
<sequence length="302" mass="31798">MAPAPTASVVSEKGKAIKNAAPSSSAKDSKAVGLDMTDIFENGDDSDNSDFNPGYHGTMTDHQDRLHNKKVRAAQAPTPAASVANASKKSGSKGTAKSKAKGNPSSANSKTAPKDTIQPQLELEQNASQGFRRRSSSSPMERPGKKPRGSGTSNKTPPTVSAQSEQSTTGVQNPPAAKPATQAQPHKNDPTGEPEKPSSSANGLSATEKAMNDLAEAIDDLNINSLRAMLTESIKDTKEAQDDVNEEEENGAKKHTIQKSKVDLAVCKLTQAMLQDAADKKGALMKQKTSEKKLPGKGKKNE</sequence>
<evidence type="ECO:0000313" key="2">
    <source>
        <dbReference type="EMBL" id="KAF7190913.1"/>
    </source>
</evidence>